<dbReference type="OMA" id="WPEIFSS"/>
<dbReference type="FunFam" id="3.30.530.20:FF:000007">
    <property type="entry name" value="Major pollen allergen Bet v 1-A"/>
    <property type="match status" value="1"/>
</dbReference>
<dbReference type="InterPro" id="IPR050279">
    <property type="entry name" value="Plant_def-hormone_signal"/>
</dbReference>
<protein>
    <recommendedName>
        <fullName evidence="2">Bet v I/Major latex protein domain-containing protein</fullName>
    </recommendedName>
</protein>
<dbReference type="Gene3D" id="3.30.530.20">
    <property type="match status" value="1"/>
</dbReference>
<dbReference type="GO" id="GO:0009738">
    <property type="term" value="P:abscisic acid-activated signaling pathway"/>
    <property type="evidence" value="ECO:0007669"/>
    <property type="project" value="InterPro"/>
</dbReference>
<dbReference type="CDD" id="cd07816">
    <property type="entry name" value="Bet_v1-like"/>
    <property type="match status" value="1"/>
</dbReference>
<dbReference type="GO" id="GO:0010427">
    <property type="term" value="F:abscisic acid binding"/>
    <property type="evidence" value="ECO:0007669"/>
    <property type="project" value="InterPro"/>
</dbReference>
<dbReference type="Pfam" id="PF00407">
    <property type="entry name" value="Bet_v_1"/>
    <property type="match status" value="1"/>
</dbReference>
<dbReference type="GO" id="GO:0005737">
    <property type="term" value="C:cytoplasm"/>
    <property type="evidence" value="ECO:0007669"/>
    <property type="project" value="TreeGrafter"/>
</dbReference>
<dbReference type="EMBL" id="EF086930">
    <property type="protein sequence ID" value="ABK26186.1"/>
    <property type="molecule type" value="mRNA"/>
</dbReference>
<proteinExistence type="evidence at transcript level"/>
<dbReference type="InterPro" id="IPR000916">
    <property type="entry name" value="Bet_v_I/MLP"/>
</dbReference>
<sequence length="161" mass="18162">MVTGTTTTERVSKVEAKRLWSATVKDNHNFLPKIWPEIFSSVTFLEGDGGAGTIKQFNFTPAATKEFSYVKERVDEIDEEKLVYKYAVIEGGPLGNNLVALSYEIKFVAREDGGCLITRTSNYETLPGAQFDEGKVKELKEKMNAMFEKVEQYLLSNPNLY</sequence>
<feature type="domain" description="Bet v I/Major latex protein" evidence="2">
    <location>
        <begin position="1"/>
        <end position="157"/>
    </location>
</feature>
<dbReference type="PRINTS" id="PR00634">
    <property type="entry name" value="BETALLERGEN"/>
</dbReference>
<accession>A9NRA0</accession>
<dbReference type="InterPro" id="IPR024949">
    <property type="entry name" value="Bet_v_I_allergen"/>
</dbReference>
<reference evidence="3" key="1">
    <citation type="journal article" date="2008" name="BMC Genomics">
        <title>A conifer genomics resource of 200,000 spruce (Picea spp.) ESTs and 6,464 high-quality, sequence-finished full-length cDNAs for Sitka spruce (Picea sitchensis).</title>
        <authorList>
            <person name="Ralph S.G."/>
            <person name="Chun H.J."/>
            <person name="Kolosova N."/>
            <person name="Cooper D."/>
            <person name="Oddy C."/>
            <person name="Ritland C.E."/>
            <person name="Kirkpatrick R."/>
            <person name="Moore R."/>
            <person name="Barber S."/>
            <person name="Holt R.A."/>
            <person name="Jones S.J."/>
            <person name="Marra M.A."/>
            <person name="Douglas C.J."/>
            <person name="Ritland K."/>
            <person name="Bohlmann J."/>
        </authorList>
    </citation>
    <scope>NUCLEOTIDE SEQUENCE</scope>
    <source>
        <tissue evidence="3">Green portion of the leader tissue</tissue>
    </source>
</reference>
<organism evidence="3">
    <name type="scientific">Picea sitchensis</name>
    <name type="common">Sitka spruce</name>
    <name type="synonym">Pinus sitchensis</name>
    <dbReference type="NCBI Taxonomy" id="3332"/>
    <lineage>
        <taxon>Eukaryota</taxon>
        <taxon>Viridiplantae</taxon>
        <taxon>Streptophyta</taxon>
        <taxon>Embryophyta</taxon>
        <taxon>Tracheophyta</taxon>
        <taxon>Spermatophyta</taxon>
        <taxon>Pinopsida</taxon>
        <taxon>Pinidae</taxon>
        <taxon>Conifers I</taxon>
        <taxon>Pinales</taxon>
        <taxon>Pinaceae</taxon>
        <taxon>Picea</taxon>
    </lineage>
</organism>
<evidence type="ECO:0000259" key="2">
    <source>
        <dbReference type="SMART" id="SM01037"/>
    </source>
</evidence>
<dbReference type="EMBL" id="EF083828">
    <property type="protein sequence ID" value="ABK23161.1"/>
    <property type="molecule type" value="mRNA"/>
</dbReference>
<dbReference type="SUPFAM" id="SSF55961">
    <property type="entry name" value="Bet v1-like"/>
    <property type="match status" value="1"/>
</dbReference>
<comment type="similarity">
    <text evidence="1">Belongs to the BetVI family.</text>
</comment>
<dbReference type="AlphaFoldDB" id="A9NRA0"/>
<dbReference type="PANTHER" id="PTHR31213:SF201">
    <property type="entry name" value="OS03G0300400 PROTEIN"/>
    <property type="match status" value="1"/>
</dbReference>
<dbReference type="SMART" id="SM01037">
    <property type="entry name" value="Bet_v_1"/>
    <property type="match status" value="1"/>
</dbReference>
<dbReference type="GO" id="GO:0038023">
    <property type="term" value="F:signaling receptor activity"/>
    <property type="evidence" value="ECO:0007669"/>
    <property type="project" value="InterPro"/>
</dbReference>
<dbReference type="InterPro" id="IPR023393">
    <property type="entry name" value="START-like_dom_sf"/>
</dbReference>
<evidence type="ECO:0000256" key="1">
    <source>
        <dbReference type="ARBA" id="ARBA00009744"/>
    </source>
</evidence>
<dbReference type="GO" id="GO:0005634">
    <property type="term" value="C:nucleus"/>
    <property type="evidence" value="ECO:0007669"/>
    <property type="project" value="TreeGrafter"/>
</dbReference>
<dbReference type="GO" id="GO:0006952">
    <property type="term" value="P:defense response"/>
    <property type="evidence" value="ECO:0007669"/>
    <property type="project" value="InterPro"/>
</dbReference>
<name>A9NRA0_PICSI</name>
<dbReference type="PANTHER" id="PTHR31213">
    <property type="entry name" value="OS08G0374000 PROTEIN-RELATED"/>
    <property type="match status" value="1"/>
</dbReference>
<evidence type="ECO:0000313" key="3">
    <source>
        <dbReference type="EMBL" id="ABK23161.1"/>
    </source>
</evidence>
<dbReference type="GO" id="GO:0004864">
    <property type="term" value="F:protein phosphatase inhibitor activity"/>
    <property type="evidence" value="ECO:0007669"/>
    <property type="project" value="InterPro"/>
</dbReference>